<dbReference type="OrthoDB" id="513864at2"/>
<accession>A0A1Z4GDS4</accession>
<organism evidence="1 2">
    <name type="scientific">Anabaenopsis circularis NIES-21</name>
    <dbReference type="NCBI Taxonomy" id="1085406"/>
    <lineage>
        <taxon>Bacteria</taxon>
        <taxon>Bacillati</taxon>
        <taxon>Cyanobacteriota</taxon>
        <taxon>Cyanophyceae</taxon>
        <taxon>Nostocales</taxon>
        <taxon>Nodulariaceae</taxon>
        <taxon>Anabaenopsis</taxon>
    </lineage>
</organism>
<evidence type="ECO:0000313" key="2">
    <source>
        <dbReference type="Proteomes" id="UP000218287"/>
    </source>
</evidence>
<dbReference type="AlphaFoldDB" id="A0A1Z4GDS4"/>
<proteinExistence type="predicted"/>
<evidence type="ECO:0000313" key="1">
    <source>
        <dbReference type="EMBL" id="BAY15642.1"/>
    </source>
</evidence>
<keyword evidence="2" id="KW-1185">Reference proteome</keyword>
<gene>
    <name evidence="1" type="ORF">NIES21_14600</name>
</gene>
<sequence>MTHLLSSSEHQPWDFDPRTDTKKSYEAFVIFRDLGKTRTLEAAAKILSNSPHYIRRWSAAGGWMERVLAYDLYLEKKEREITEQIQLQEHRQKITKYRQTLETLGWENFEVASQCLNICKQSLERYSTPEALAKIRPLDVRAIASSGATASEIGSRFLNDALAIEKLLESLNFEETIDVESETV</sequence>
<name>A0A1Z4GDS4_9CYAN</name>
<protein>
    <submittedName>
        <fullName evidence="1">Uncharacterized protein</fullName>
    </submittedName>
</protein>
<dbReference type="EMBL" id="AP018174">
    <property type="protein sequence ID" value="BAY15642.1"/>
    <property type="molecule type" value="Genomic_DNA"/>
</dbReference>
<dbReference type="Proteomes" id="UP000218287">
    <property type="component" value="Chromosome"/>
</dbReference>
<reference evidence="1 2" key="1">
    <citation type="submission" date="2017-06" db="EMBL/GenBank/DDBJ databases">
        <title>Genome sequencing of cyanobaciteial culture collection at National Institute for Environmental Studies (NIES).</title>
        <authorList>
            <person name="Hirose Y."/>
            <person name="Shimura Y."/>
            <person name="Fujisawa T."/>
            <person name="Nakamura Y."/>
            <person name="Kawachi M."/>
        </authorList>
    </citation>
    <scope>NUCLEOTIDE SEQUENCE [LARGE SCALE GENOMIC DNA]</scope>
    <source>
        <strain evidence="1 2">NIES-21</strain>
    </source>
</reference>